<dbReference type="PANTHER" id="PTHR43723:SF1">
    <property type="entry name" value="COBALT TRANSPORT PROTEIN CBIQ"/>
    <property type="match status" value="1"/>
</dbReference>
<sequence length="260" mass="28999">MIKSIDTLSYGNRFRSVSPMWKTGFAAVMVVLSYWTHPLVQAAIWAWMTIWTVYYAGIPIRFYFVLFGSTCLFFMMSLPAMLLEITRGGLSGAGDAWLLAEAFGWSLYVPYASVQASALAFDRIAACSACLFFVIFTTPVPELLQVLKRLRLPHLVVELMLLTYRFLFVLADTAYGMSVAQRSRGGHNGFAGTIRDIAILVVRLFGKAMQRYKGLSNGLISRGFVNEIHLAPYKSGRIPFRYKAEGCAGIAVLLALELLF</sequence>
<comment type="subcellular location">
    <subcellularLocation>
        <location evidence="1">Cell membrane</location>
        <topology evidence="1">Multi-pass membrane protein</topology>
    </subcellularLocation>
</comment>
<dbReference type="GO" id="GO:0043190">
    <property type="term" value="C:ATP-binding cassette (ABC) transporter complex"/>
    <property type="evidence" value="ECO:0007669"/>
    <property type="project" value="InterPro"/>
</dbReference>
<keyword evidence="4 6" id="KW-1133">Transmembrane helix</keyword>
<dbReference type="InterPro" id="IPR003339">
    <property type="entry name" value="ABC/ECF_trnsptr_transmembrane"/>
</dbReference>
<accession>A0A0D5NFC0</accession>
<dbReference type="PATRIC" id="fig|1126833.4.peg.740"/>
<dbReference type="OrthoDB" id="9815246at2"/>
<organism evidence="7 8">
    <name type="scientific">Paenibacillus beijingensis</name>
    <dbReference type="NCBI Taxonomy" id="1126833"/>
    <lineage>
        <taxon>Bacteria</taxon>
        <taxon>Bacillati</taxon>
        <taxon>Bacillota</taxon>
        <taxon>Bacilli</taxon>
        <taxon>Bacillales</taxon>
        <taxon>Paenibacillaceae</taxon>
        <taxon>Paenibacillus</taxon>
    </lineage>
</organism>
<evidence type="ECO:0000313" key="7">
    <source>
        <dbReference type="EMBL" id="AJY73840.1"/>
    </source>
</evidence>
<feature type="transmembrane region" description="Helical" evidence="6">
    <location>
        <begin position="156"/>
        <end position="177"/>
    </location>
</feature>
<keyword evidence="8" id="KW-1185">Reference proteome</keyword>
<gene>
    <name evidence="7" type="ORF">VN24_03435</name>
</gene>
<proteinExistence type="predicted"/>
<dbReference type="PANTHER" id="PTHR43723">
    <property type="entry name" value="COBALT TRANSPORT PROTEIN CBIQ"/>
    <property type="match status" value="1"/>
</dbReference>
<keyword evidence="5 6" id="KW-0472">Membrane</keyword>
<dbReference type="AlphaFoldDB" id="A0A0D5NFC0"/>
<dbReference type="Proteomes" id="UP000032633">
    <property type="component" value="Chromosome"/>
</dbReference>
<evidence type="ECO:0000256" key="5">
    <source>
        <dbReference type="ARBA" id="ARBA00023136"/>
    </source>
</evidence>
<evidence type="ECO:0000256" key="3">
    <source>
        <dbReference type="ARBA" id="ARBA00022692"/>
    </source>
</evidence>
<feature type="transmembrane region" description="Helical" evidence="6">
    <location>
        <begin position="21"/>
        <end position="48"/>
    </location>
</feature>
<feature type="transmembrane region" description="Helical" evidence="6">
    <location>
        <begin position="60"/>
        <end position="83"/>
    </location>
</feature>
<dbReference type="InterPro" id="IPR012809">
    <property type="entry name" value="ECF_CbiQ"/>
</dbReference>
<reference evidence="8" key="2">
    <citation type="submission" date="2015-03" db="EMBL/GenBank/DDBJ databases">
        <title>Genome sequence of Paenibacillus beijingensis strain DSM 24997T.</title>
        <authorList>
            <person name="Kwak Y."/>
            <person name="Shin J.-H."/>
        </authorList>
    </citation>
    <scope>NUCLEOTIDE SEQUENCE [LARGE SCALE GENOMIC DNA]</scope>
    <source>
        <strain evidence="8">DSM 24997</strain>
    </source>
</reference>
<name>A0A0D5NFC0_9BACL</name>
<evidence type="ECO:0000256" key="2">
    <source>
        <dbReference type="ARBA" id="ARBA00022475"/>
    </source>
</evidence>
<keyword evidence="3 6" id="KW-0812">Transmembrane</keyword>
<protein>
    <submittedName>
        <fullName evidence="7">Cobalt ABC transporter permease</fullName>
    </submittedName>
</protein>
<dbReference type="NCBIfam" id="TIGR02454">
    <property type="entry name" value="ECF_T_CbiQ"/>
    <property type="match status" value="1"/>
</dbReference>
<dbReference type="InterPro" id="IPR052770">
    <property type="entry name" value="Cobalt_transport_CbiQ"/>
</dbReference>
<dbReference type="HOGENOM" id="CLU_056469_5_1_9"/>
<feature type="transmembrane region" description="Helical" evidence="6">
    <location>
        <begin position="95"/>
        <end position="111"/>
    </location>
</feature>
<evidence type="ECO:0000256" key="4">
    <source>
        <dbReference type="ARBA" id="ARBA00022989"/>
    </source>
</evidence>
<dbReference type="Pfam" id="PF02361">
    <property type="entry name" value="CbiQ"/>
    <property type="match status" value="1"/>
</dbReference>
<reference evidence="7 8" key="1">
    <citation type="journal article" date="2015" name="J. Biotechnol.">
        <title>Complete genome sequence of Paenibacillus beijingensis 7188(T) (=DSM 24997(T)), a novel rhizobacterium from jujube garden soil.</title>
        <authorList>
            <person name="Kwak Y."/>
            <person name="Shin J.H."/>
        </authorList>
    </citation>
    <scope>NUCLEOTIDE SEQUENCE [LARGE SCALE GENOMIC DNA]</scope>
    <source>
        <strain evidence="7 8">DSM 24997</strain>
    </source>
</reference>
<feature type="transmembrane region" description="Helical" evidence="6">
    <location>
        <begin position="123"/>
        <end position="144"/>
    </location>
</feature>
<dbReference type="KEGG" id="pbj:VN24_03435"/>
<dbReference type="STRING" id="1126833.VN24_03435"/>
<evidence type="ECO:0000313" key="8">
    <source>
        <dbReference type="Proteomes" id="UP000032633"/>
    </source>
</evidence>
<dbReference type="RefSeq" id="WP_045669275.1">
    <property type="nucleotide sequence ID" value="NZ_CP011058.1"/>
</dbReference>
<keyword evidence="2" id="KW-1003">Cell membrane</keyword>
<evidence type="ECO:0000256" key="6">
    <source>
        <dbReference type="SAM" id="Phobius"/>
    </source>
</evidence>
<dbReference type="GO" id="GO:0006824">
    <property type="term" value="P:cobalt ion transport"/>
    <property type="evidence" value="ECO:0007669"/>
    <property type="project" value="InterPro"/>
</dbReference>
<evidence type="ECO:0000256" key="1">
    <source>
        <dbReference type="ARBA" id="ARBA00004651"/>
    </source>
</evidence>
<dbReference type="CDD" id="cd16914">
    <property type="entry name" value="EcfT"/>
    <property type="match status" value="1"/>
</dbReference>
<dbReference type="EMBL" id="CP011058">
    <property type="protein sequence ID" value="AJY73840.1"/>
    <property type="molecule type" value="Genomic_DNA"/>
</dbReference>